<name>A0A0A9WZ15_LYGHE</name>
<evidence type="ECO:0000259" key="1">
    <source>
        <dbReference type="PROSITE" id="PS50090"/>
    </source>
</evidence>
<protein>
    <submittedName>
        <fullName evidence="3">Trigger factor</fullName>
    </submittedName>
</protein>
<dbReference type="AlphaFoldDB" id="A0A0A9WZ15"/>
<dbReference type="PANTHER" id="PTHR21505:SF12">
    <property type="entry name" value="MADF DOMAIN-CONTAINING PROTEIN-RELATED"/>
    <property type="match status" value="1"/>
</dbReference>
<dbReference type="Gene3D" id="1.10.10.60">
    <property type="entry name" value="Homeodomain-like"/>
    <property type="match status" value="1"/>
</dbReference>
<dbReference type="PROSITE" id="PS50090">
    <property type="entry name" value="MYB_LIKE"/>
    <property type="match status" value="1"/>
</dbReference>
<dbReference type="SMART" id="SM00595">
    <property type="entry name" value="MADF"/>
    <property type="match status" value="1"/>
</dbReference>
<dbReference type="PROSITE" id="PS51029">
    <property type="entry name" value="MADF"/>
    <property type="match status" value="1"/>
</dbReference>
<evidence type="ECO:0000259" key="2">
    <source>
        <dbReference type="PROSITE" id="PS51029"/>
    </source>
</evidence>
<feature type="domain" description="Myb-like" evidence="1">
    <location>
        <begin position="1"/>
        <end position="63"/>
    </location>
</feature>
<sequence>MERQWTEEDCLRLIELFRDHDVLWDPKHMSFYKKGMKEDSWNEVAAAIGRSRDQVKNKIQSLMASYRREKAKVKSYNAGKDPSEAITSRWFAYDSLCFLEQRPSKRRASNENYDDSYVDEEQVYTEGSEEGITEEIAFEQTLTTPSSYKRPKLEGVKYKPEENSTVIEIPKTTPANHHPRVNHTDTPENDEVTAFFNYVTTKVRNYSLKTWRGVEKEIFEVLVRADKGHYE</sequence>
<feature type="domain" description="MADF" evidence="2">
    <location>
        <begin position="12"/>
        <end position="104"/>
    </location>
</feature>
<organism evidence="3">
    <name type="scientific">Lygus hesperus</name>
    <name type="common">Western plant bug</name>
    <dbReference type="NCBI Taxonomy" id="30085"/>
    <lineage>
        <taxon>Eukaryota</taxon>
        <taxon>Metazoa</taxon>
        <taxon>Ecdysozoa</taxon>
        <taxon>Arthropoda</taxon>
        <taxon>Hexapoda</taxon>
        <taxon>Insecta</taxon>
        <taxon>Pterygota</taxon>
        <taxon>Neoptera</taxon>
        <taxon>Paraneoptera</taxon>
        <taxon>Hemiptera</taxon>
        <taxon>Heteroptera</taxon>
        <taxon>Panheteroptera</taxon>
        <taxon>Cimicomorpha</taxon>
        <taxon>Miridae</taxon>
        <taxon>Mirini</taxon>
        <taxon>Lygus</taxon>
    </lineage>
</organism>
<reference evidence="3" key="1">
    <citation type="journal article" date="2014" name="PLoS ONE">
        <title>Transcriptome-Based Identification of ABC Transporters in the Western Tarnished Plant Bug Lygus hesperus.</title>
        <authorList>
            <person name="Hull J.J."/>
            <person name="Chaney K."/>
            <person name="Geib S.M."/>
            <person name="Fabrick J.A."/>
            <person name="Brent C.S."/>
            <person name="Walsh D."/>
            <person name="Lavine L.C."/>
        </authorList>
    </citation>
    <scope>NUCLEOTIDE SEQUENCE</scope>
</reference>
<dbReference type="InterPro" id="IPR006578">
    <property type="entry name" value="MADF-dom"/>
</dbReference>
<gene>
    <name evidence="3" type="primary">tig_14</name>
    <name evidence="3" type="ORF">CM83_45297</name>
</gene>
<dbReference type="SMART" id="SM00717">
    <property type="entry name" value="SANT"/>
    <property type="match status" value="1"/>
</dbReference>
<dbReference type="InterPro" id="IPR001005">
    <property type="entry name" value="SANT/Myb"/>
</dbReference>
<dbReference type="Pfam" id="PF10545">
    <property type="entry name" value="MADF_DNA_bdg"/>
    <property type="match status" value="1"/>
</dbReference>
<reference evidence="3" key="2">
    <citation type="submission" date="2014-07" db="EMBL/GenBank/DDBJ databases">
        <authorList>
            <person name="Hull J."/>
        </authorList>
    </citation>
    <scope>NUCLEOTIDE SEQUENCE</scope>
</reference>
<evidence type="ECO:0000313" key="3">
    <source>
        <dbReference type="EMBL" id="JAG12641.1"/>
    </source>
</evidence>
<dbReference type="EMBL" id="GBHO01030963">
    <property type="protein sequence ID" value="JAG12641.1"/>
    <property type="molecule type" value="Transcribed_RNA"/>
</dbReference>
<proteinExistence type="predicted"/>
<accession>A0A0A9WZ15</accession>
<dbReference type="PANTHER" id="PTHR21505">
    <property type="entry name" value="MADF DOMAIN-CONTAINING PROTEIN-RELATED"/>
    <property type="match status" value="1"/>
</dbReference>